<evidence type="ECO:0000313" key="2">
    <source>
        <dbReference type="EMBL" id="MCD7454161.1"/>
    </source>
</evidence>
<name>A0ABS8S531_DATST</name>
<feature type="region of interest" description="Disordered" evidence="1">
    <location>
        <begin position="38"/>
        <end position="66"/>
    </location>
</feature>
<feature type="non-terminal residue" evidence="2">
    <location>
        <position position="1"/>
    </location>
</feature>
<organism evidence="2 3">
    <name type="scientific">Datura stramonium</name>
    <name type="common">Jimsonweed</name>
    <name type="synonym">Common thornapple</name>
    <dbReference type="NCBI Taxonomy" id="4076"/>
    <lineage>
        <taxon>Eukaryota</taxon>
        <taxon>Viridiplantae</taxon>
        <taxon>Streptophyta</taxon>
        <taxon>Embryophyta</taxon>
        <taxon>Tracheophyta</taxon>
        <taxon>Spermatophyta</taxon>
        <taxon>Magnoliopsida</taxon>
        <taxon>eudicotyledons</taxon>
        <taxon>Gunneridae</taxon>
        <taxon>Pentapetalae</taxon>
        <taxon>asterids</taxon>
        <taxon>lamiids</taxon>
        <taxon>Solanales</taxon>
        <taxon>Solanaceae</taxon>
        <taxon>Solanoideae</taxon>
        <taxon>Datureae</taxon>
        <taxon>Datura</taxon>
    </lineage>
</organism>
<gene>
    <name evidence="2" type="ORF">HAX54_023701</name>
</gene>
<accession>A0ABS8S531</accession>
<comment type="caution">
    <text evidence="2">The sequence shown here is derived from an EMBL/GenBank/DDBJ whole genome shotgun (WGS) entry which is preliminary data.</text>
</comment>
<protein>
    <submittedName>
        <fullName evidence="2">Uncharacterized protein</fullName>
    </submittedName>
</protein>
<feature type="region of interest" description="Disordered" evidence="1">
    <location>
        <begin position="1"/>
        <end position="21"/>
    </location>
</feature>
<sequence>VIRLLLSPRQGSGDKRPLFSLLPREPSTFSACERALNQALSKDEDGTSENGDFVDPLMHRPDSPGS</sequence>
<evidence type="ECO:0000256" key="1">
    <source>
        <dbReference type="SAM" id="MobiDB-lite"/>
    </source>
</evidence>
<dbReference type="Proteomes" id="UP000823775">
    <property type="component" value="Unassembled WGS sequence"/>
</dbReference>
<evidence type="ECO:0000313" key="3">
    <source>
        <dbReference type="Proteomes" id="UP000823775"/>
    </source>
</evidence>
<proteinExistence type="predicted"/>
<dbReference type="EMBL" id="JACEIK010000288">
    <property type="protein sequence ID" value="MCD7454161.1"/>
    <property type="molecule type" value="Genomic_DNA"/>
</dbReference>
<keyword evidence="3" id="KW-1185">Reference proteome</keyword>
<reference evidence="2 3" key="1">
    <citation type="journal article" date="2021" name="BMC Genomics">
        <title>Datura genome reveals duplications of psychoactive alkaloid biosynthetic genes and high mutation rate following tissue culture.</title>
        <authorList>
            <person name="Rajewski A."/>
            <person name="Carter-House D."/>
            <person name="Stajich J."/>
            <person name="Litt A."/>
        </authorList>
    </citation>
    <scope>NUCLEOTIDE SEQUENCE [LARGE SCALE GENOMIC DNA]</scope>
    <source>
        <strain evidence="2">AR-01</strain>
    </source>
</reference>
<feature type="compositionally biased region" description="Basic and acidic residues" evidence="1">
    <location>
        <begin position="57"/>
        <end position="66"/>
    </location>
</feature>